<reference evidence="3" key="1">
    <citation type="journal article" date="2020" name="mSystems">
        <title>Genome- and Community-Level Interaction Insights into Carbon Utilization and Element Cycling Functions of Hydrothermarchaeota in Hydrothermal Sediment.</title>
        <authorList>
            <person name="Zhou Z."/>
            <person name="Liu Y."/>
            <person name="Xu W."/>
            <person name="Pan J."/>
            <person name="Luo Z.H."/>
            <person name="Li M."/>
        </authorList>
    </citation>
    <scope>NUCLEOTIDE SEQUENCE [LARGE SCALE GENOMIC DNA]</scope>
    <source>
        <strain evidence="3">SpSt-301</strain>
    </source>
</reference>
<keyword evidence="1" id="KW-0238">DNA-binding</keyword>
<dbReference type="InterPro" id="IPR001387">
    <property type="entry name" value="Cro/C1-type_HTH"/>
</dbReference>
<comment type="caution">
    <text evidence="3">The sequence shown here is derived from an EMBL/GenBank/DDBJ whole genome shotgun (WGS) entry which is preliminary data.</text>
</comment>
<dbReference type="CDD" id="cd00093">
    <property type="entry name" value="HTH_XRE"/>
    <property type="match status" value="1"/>
</dbReference>
<dbReference type="AlphaFoldDB" id="A0A7C1J7Z1"/>
<feature type="domain" description="HTH cro/C1-type" evidence="2">
    <location>
        <begin position="34"/>
        <end position="88"/>
    </location>
</feature>
<dbReference type="SMART" id="SM00530">
    <property type="entry name" value="HTH_XRE"/>
    <property type="match status" value="1"/>
</dbReference>
<dbReference type="PANTHER" id="PTHR46797">
    <property type="entry name" value="HTH-TYPE TRANSCRIPTIONAL REGULATOR"/>
    <property type="match status" value="1"/>
</dbReference>
<dbReference type="EMBL" id="DSMV01000133">
    <property type="protein sequence ID" value="HDW51530.1"/>
    <property type="molecule type" value="Genomic_DNA"/>
</dbReference>
<gene>
    <name evidence="3" type="ORF">ENQ35_02145</name>
</gene>
<evidence type="ECO:0000256" key="1">
    <source>
        <dbReference type="ARBA" id="ARBA00023125"/>
    </source>
</evidence>
<dbReference type="Pfam" id="PF01381">
    <property type="entry name" value="HTH_3"/>
    <property type="match status" value="1"/>
</dbReference>
<name>A0A7C1J7Z1_9THEO</name>
<accession>A0A7C1J7Z1</accession>
<evidence type="ECO:0000313" key="3">
    <source>
        <dbReference type="EMBL" id="HDW51530.1"/>
    </source>
</evidence>
<dbReference type="SUPFAM" id="SSF47413">
    <property type="entry name" value="lambda repressor-like DNA-binding domains"/>
    <property type="match status" value="1"/>
</dbReference>
<dbReference type="InterPro" id="IPR010982">
    <property type="entry name" value="Lambda_DNA-bd_dom_sf"/>
</dbReference>
<evidence type="ECO:0000259" key="2">
    <source>
        <dbReference type="PROSITE" id="PS50943"/>
    </source>
</evidence>
<dbReference type="GO" id="GO:0005829">
    <property type="term" value="C:cytosol"/>
    <property type="evidence" value="ECO:0007669"/>
    <property type="project" value="TreeGrafter"/>
</dbReference>
<dbReference type="Gene3D" id="1.10.260.40">
    <property type="entry name" value="lambda repressor-like DNA-binding domains"/>
    <property type="match status" value="1"/>
</dbReference>
<organism evidence="3">
    <name type="scientific">Ammonifex degensii</name>
    <dbReference type="NCBI Taxonomy" id="42838"/>
    <lineage>
        <taxon>Bacteria</taxon>
        <taxon>Bacillati</taxon>
        <taxon>Bacillota</taxon>
        <taxon>Clostridia</taxon>
        <taxon>Thermoanaerobacterales</taxon>
        <taxon>Thermoanaerobacteraceae</taxon>
        <taxon>Ammonifex</taxon>
    </lineage>
</organism>
<dbReference type="PANTHER" id="PTHR46797:SF1">
    <property type="entry name" value="METHYLPHOSPHONATE SYNTHASE"/>
    <property type="match status" value="1"/>
</dbReference>
<dbReference type="GO" id="GO:0003700">
    <property type="term" value="F:DNA-binding transcription factor activity"/>
    <property type="evidence" value="ECO:0007669"/>
    <property type="project" value="TreeGrafter"/>
</dbReference>
<proteinExistence type="predicted"/>
<dbReference type="PROSITE" id="PS50943">
    <property type="entry name" value="HTH_CROC1"/>
    <property type="match status" value="1"/>
</dbReference>
<dbReference type="InterPro" id="IPR050807">
    <property type="entry name" value="TransReg_Diox_bact_type"/>
</dbReference>
<sequence>MRDYRDTLQEEMKDPVFKEAWDDFELQYKLASLLIRLRSEAGLSQAELAKRVGTTQSAIARMESGKVIPRLESLQRIARACGKTLEIVAK</sequence>
<dbReference type="GO" id="GO:0003677">
    <property type="term" value="F:DNA binding"/>
    <property type="evidence" value="ECO:0007669"/>
    <property type="project" value="UniProtKB-KW"/>
</dbReference>
<protein>
    <submittedName>
        <fullName evidence="3">XRE family transcriptional regulator</fullName>
    </submittedName>
</protein>